<dbReference type="EMBL" id="DMAI01000292">
    <property type="protein sequence ID" value="HAE49275.1"/>
    <property type="molecule type" value="Genomic_DNA"/>
</dbReference>
<evidence type="ECO:0000259" key="1">
    <source>
        <dbReference type="Pfam" id="PF07883"/>
    </source>
</evidence>
<dbReference type="Gene3D" id="2.60.120.10">
    <property type="entry name" value="Jelly Rolls"/>
    <property type="match status" value="1"/>
</dbReference>
<dbReference type="Proteomes" id="UP000075787">
    <property type="component" value="Unassembled WGS sequence"/>
</dbReference>
<evidence type="ECO:0000313" key="3">
    <source>
        <dbReference type="EMBL" id="KYO49727.1"/>
    </source>
</evidence>
<proteinExistence type="predicted"/>
<dbReference type="PANTHER" id="PTHR36156:SF2">
    <property type="entry name" value="CUPIN TYPE-2 DOMAIN-CONTAINING PROTEIN"/>
    <property type="match status" value="1"/>
</dbReference>
<name>A0A162JRJ0_9PROT</name>
<evidence type="ECO:0000313" key="5">
    <source>
        <dbReference type="Proteomes" id="UP000257706"/>
    </source>
</evidence>
<dbReference type="CDD" id="cd02231">
    <property type="entry name" value="cupin_BLL6423-like"/>
    <property type="match status" value="1"/>
</dbReference>
<dbReference type="Pfam" id="PF07883">
    <property type="entry name" value="Cupin_2"/>
    <property type="match status" value="1"/>
</dbReference>
<dbReference type="RefSeq" id="WP_062769843.1">
    <property type="nucleotide sequence ID" value="NZ_CP121027.1"/>
</dbReference>
<dbReference type="InterPro" id="IPR014710">
    <property type="entry name" value="RmlC-like_jellyroll"/>
</dbReference>
<dbReference type="Proteomes" id="UP000257706">
    <property type="component" value="Unassembled WGS sequence"/>
</dbReference>
<reference evidence="3 4" key="1">
    <citation type="submission" date="2015-12" db="EMBL/GenBank/DDBJ databases">
        <title>Genome sequence of Tistrella mobilis MCCC 1A02139.</title>
        <authorList>
            <person name="Lu L."/>
            <person name="Lai Q."/>
            <person name="Shao Z."/>
            <person name="Qian P."/>
        </authorList>
    </citation>
    <scope>NUCLEOTIDE SEQUENCE [LARGE SCALE GENOMIC DNA]</scope>
    <source>
        <strain evidence="3 4">MCCC 1A02139</strain>
    </source>
</reference>
<protein>
    <submittedName>
        <fullName evidence="2">Cupin domain-containing protein</fullName>
    </submittedName>
</protein>
<sequence>MLKPIRRIVTTNTAEGRSRILSDGPSPHVLETASHRGLIDLWAMAEGGPDTATPDGADRPVVLAPARGGNTFRIFQLPPAGVGENDRVLSADVFARMGASDAHDADAKHPNMHCTRSIDYIVLLSGRVKLILDEEETILEPFDVVIQRETNHAWQNLSDQPAQLIAVLIDTSSGT</sequence>
<dbReference type="EMBL" id="LPZR01000218">
    <property type="protein sequence ID" value="KYO49727.1"/>
    <property type="molecule type" value="Genomic_DNA"/>
</dbReference>
<reference evidence="2 5" key="2">
    <citation type="journal article" date="2018" name="Nat. Biotechnol.">
        <title>A standardized bacterial taxonomy based on genome phylogeny substantially revises the tree of life.</title>
        <authorList>
            <person name="Parks D.H."/>
            <person name="Chuvochina M."/>
            <person name="Waite D.W."/>
            <person name="Rinke C."/>
            <person name="Skarshewski A."/>
            <person name="Chaumeil P.A."/>
            <person name="Hugenholtz P."/>
        </authorList>
    </citation>
    <scope>NUCLEOTIDE SEQUENCE [LARGE SCALE GENOMIC DNA]</scope>
    <source>
        <strain evidence="2">UBA8739</strain>
    </source>
</reference>
<dbReference type="PANTHER" id="PTHR36156">
    <property type="entry name" value="SLR2101 PROTEIN"/>
    <property type="match status" value="1"/>
</dbReference>
<dbReference type="InterPro" id="IPR011051">
    <property type="entry name" value="RmlC_Cupin_sf"/>
</dbReference>
<gene>
    <name evidence="3" type="ORF">AUP44_16315</name>
    <name evidence="2" type="ORF">DCK97_17805</name>
</gene>
<comment type="caution">
    <text evidence="3">The sequence shown here is derived from an EMBL/GenBank/DDBJ whole genome shotgun (WGS) entry which is preliminary data.</text>
</comment>
<dbReference type="GeneID" id="97241329"/>
<organism evidence="3 4">
    <name type="scientific">Tistrella mobilis</name>
    <dbReference type="NCBI Taxonomy" id="171437"/>
    <lineage>
        <taxon>Bacteria</taxon>
        <taxon>Pseudomonadati</taxon>
        <taxon>Pseudomonadota</taxon>
        <taxon>Alphaproteobacteria</taxon>
        <taxon>Geminicoccales</taxon>
        <taxon>Geminicoccaceae</taxon>
        <taxon>Tistrella</taxon>
    </lineage>
</organism>
<dbReference type="OrthoDB" id="713485at2"/>
<evidence type="ECO:0000313" key="2">
    <source>
        <dbReference type="EMBL" id="HAE49275.1"/>
    </source>
</evidence>
<evidence type="ECO:0000313" key="4">
    <source>
        <dbReference type="Proteomes" id="UP000075787"/>
    </source>
</evidence>
<dbReference type="InterPro" id="IPR047142">
    <property type="entry name" value="OryJ/VirC-like"/>
</dbReference>
<dbReference type="SUPFAM" id="SSF51182">
    <property type="entry name" value="RmlC-like cupins"/>
    <property type="match status" value="1"/>
</dbReference>
<dbReference type="InterPro" id="IPR013096">
    <property type="entry name" value="Cupin_2"/>
</dbReference>
<accession>A0A162JRJ0</accession>
<dbReference type="AlphaFoldDB" id="A0A162JRJ0"/>
<feature type="domain" description="Cupin type-2" evidence="1">
    <location>
        <begin position="117"/>
        <end position="167"/>
    </location>
</feature>